<dbReference type="SMART" id="SM00093">
    <property type="entry name" value="SERPIN"/>
    <property type="match status" value="1"/>
</dbReference>
<evidence type="ECO:0000313" key="7">
    <source>
        <dbReference type="Proteomes" id="UP000801492"/>
    </source>
</evidence>
<dbReference type="InterPro" id="IPR042185">
    <property type="entry name" value="Serpin_sf_2"/>
</dbReference>
<dbReference type="OrthoDB" id="9518664at2759"/>
<dbReference type="Gene3D" id="3.30.497.10">
    <property type="entry name" value="Antithrombin, subunit I, domain 2"/>
    <property type="match status" value="1"/>
</dbReference>
<evidence type="ECO:0000256" key="2">
    <source>
        <dbReference type="ARBA" id="ARBA00022690"/>
    </source>
</evidence>
<dbReference type="InterPro" id="IPR036186">
    <property type="entry name" value="Serpin_sf"/>
</dbReference>
<proteinExistence type="inferred from homology"/>
<evidence type="ECO:0000256" key="3">
    <source>
        <dbReference type="ARBA" id="ARBA00022900"/>
    </source>
</evidence>
<protein>
    <recommendedName>
        <fullName evidence="5">Serpin domain-containing protein</fullName>
    </recommendedName>
</protein>
<dbReference type="PANTHER" id="PTHR11461">
    <property type="entry name" value="SERINE PROTEASE INHIBITOR, SERPIN"/>
    <property type="match status" value="1"/>
</dbReference>
<name>A0A8K0D0W6_IGNLU</name>
<comment type="caution">
    <text evidence="6">The sequence shown here is derived from an EMBL/GenBank/DDBJ whole genome shotgun (WGS) entry which is preliminary data.</text>
</comment>
<sequence>MIMIKTKNIIFSIFFKTTMKSLLFLAFTVLSSISAQDSKVLNDFATRYTKFAVDIYRETLKSVSGTFVVSPLSAHIILAFAESGAQDQTAKELTAALRLPETREKIHAMFTAITPYLNNHGHYTLSSADKMYLNNKFKINSPYKKAAGDFFNAEIESVDFSKNVEAANRINRWVQYKTYDKISKFITPDMLNSGIDVVLVNAMYFSGQFVKGFNALLTTKLTFYLDKTEYVRTDMMVSTDEYEYYESTELNAKFLKLDYKGGEVSMHIVLPNDKDGLTALEGKISKVLVPPKYNIRRVSLRLPKFKLETEINFKSILQEMGITRAFRNNADFRGIAAQQENLKLSEVLHKAVIEVSENGSTTASTADVVLWTVHALQSSLRQFHADHPFLFYFRLNKPGINFLIGRFATPSKDAACNNAVDCVVKDVSSLLFYRKGSHHE</sequence>
<feature type="domain" description="Serpin" evidence="5">
    <location>
        <begin position="53"/>
        <end position="410"/>
    </location>
</feature>
<dbReference type="AlphaFoldDB" id="A0A8K0D0W6"/>
<dbReference type="Gene3D" id="2.30.39.10">
    <property type="entry name" value="Alpha-1-antitrypsin, domain 1"/>
    <property type="match status" value="2"/>
</dbReference>
<organism evidence="6 7">
    <name type="scientific">Ignelater luminosus</name>
    <name type="common">Cucubano</name>
    <name type="synonym">Pyrophorus luminosus</name>
    <dbReference type="NCBI Taxonomy" id="2038154"/>
    <lineage>
        <taxon>Eukaryota</taxon>
        <taxon>Metazoa</taxon>
        <taxon>Ecdysozoa</taxon>
        <taxon>Arthropoda</taxon>
        <taxon>Hexapoda</taxon>
        <taxon>Insecta</taxon>
        <taxon>Pterygota</taxon>
        <taxon>Neoptera</taxon>
        <taxon>Endopterygota</taxon>
        <taxon>Coleoptera</taxon>
        <taxon>Polyphaga</taxon>
        <taxon>Elateriformia</taxon>
        <taxon>Elateroidea</taxon>
        <taxon>Elateridae</taxon>
        <taxon>Agrypninae</taxon>
        <taxon>Pyrophorini</taxon>
        <taxon>Ignelater</taxon>
    </lineage>
</organism>
<dbReference type="Pfam" id="PF00079">
    <property type="entry name" value="Serpin"/>
    <property type="match status" value="1"/>
</dbReference>
<dbReference type="InterPro" id="IPR042178">
    <property type="entry name" value="Serpin_sf_1"/>
</dbReference>
<dbReference type="GO" id="GO:0005615">
    <property type="term" value="C:extracellular space"/>
    <property type="evidence" value="ECO:0007669"/>
    <property type="project" value="InterPro"/>
</dbReference>
<dbReference type="InterPro" id="IPR000215">
    <property type="entry name" value="Serpin_fam"/>
</dbReference>
<dbReference type="PANTHER" id="PTHR11461:SF211">
    <property type="entry name" value="GH10112P-RELATED"/>
    <property type="match status" value="1"/>
</dbReference>
<dbReference type="GO" id="GO:0004867">
    <property type="term" value="F:serine-type endopeptidase inhibitor activity"/>
    <property type="evidence" value="ECO:0007669"/>
    <property type="project" value="UniProtKB-KW"/>
</dbReference>
<dbReference type="SUPFAM" id="SSF56574">
    <property type="entry name" value="Serpins"/>
    <property type="match status" value="1"/>
</dbReference>
<keyword evidence="7" id="KW-1185">Reference proteome</keyword>
<comment type="similarity">
    <text evidence="1 4">Belongs to the serpin family.</text>
</comment>
<evidence type="ECO:0000256" key="4">
    <source>
        <dbReference type="RuleBase" id="RU000411"/>
    </source>
</evidence>
<dbReference type="Proteomes" id="UP000801492">
    <property type="component" value="Unassembled WGS sequence"/>
</dbReference>
<keyword evidence="2" id="KW-0646">Protease inhibitor</keyword>
<accession>A0A8K0D0W6</accession>
<evidence type="ECO:0000256" key="1">
    <source>
        <dbReference type="ARBA" id="ARBA00009500"/>
    </source>
</evidence>
<keyword evidence="3" id="KW-0722">Serine protease inhibitor</keyword>
<evidence type="ECO:0000259" key="5">
    <source>
        <dbReference type="SMART" id="SM00093"/>
    </source>
</evidence>
<dbReference type="InterPro" id="IPR023796">
    <property type="entry name" value="Serpin_dom"/>
</dbReference>
<dbReference type="EMBL" id="VTPC01006235">
    <property type="protein sequence ID" value="KAF2895116.1"/>
    <property type="molecule type" value="Genomic_DNA"/>
</dbReference>
<evidence type="ECO:0000313" key="6">
    <source>
        <dbReference type="EMBL" id="KAF2895116.1"/>
    </source>
</evidence>
<reference evidence="6" key="1">
    <citation type="submission" date="2019-08" db="EMBL/GenBank/DDBJ databases">
        <title>The genome of the North American firefly Photinus pyralis.</title>
        <authorList>
            <consortium name="Photinus pyralis genome working group"/>
            <person name="Fallon T.R."/>
            <person name="Sander Lower S.E."/>
            <person name="Weng J.-K."/>
        </authorList>
    </citation>
    <scope>NUCLEOTIDE SEQUENCE</scope>
    <source>
        <strain evidence="6">TRF0915ILg1</strain>
        <tissue evidence="6">Whole body</tissue>
    </source>
</reference>
<gene>
    <name evidence="6" type="ORF">ILUMI_11061</name>
</gene>